<feature type="compositionally biased region" description="Basic residues" evidence="1">
    <location>
        <begin position="781"/>
        <end position="795"/>
    </location>
</feature>
<feature type="compositionally biased region" description="Polar residues" evidence="1">
    <location>
        <begin position="500"/>
        <end position="514"/>
    </location>
</feature>
<dbReference type="SUPFAM" id="SSF48452">
    <property type="entry name" value="TPR-like"/>
    <property type="match status" value="1"/>
</dbReference>
<feature type="compositionally biased region" description="Basic and acidic residues" evidence="1">
    <location>
        <begin position="721"/>
        <end position="780"/>
    </location>
</feature>
<feature type="compositionally biased region" description="Basic and acidic residues" evidence="1">
    <location>
        <begin position="582"/>
        <end position="612"/>
    </location>
</feature>
<protein>
    <submittedName>
        <fullName evidence="2">Uncharacterized protein</fullName>
    </submittedName>
</protein>
<accession>A0AAN9Y7R9</accession>
<feature type="compositionally biased region" description="Basic and acidic residues" evidence="1">
    <location>
        <begin position="627"/>
        <end position="649"/>
    </location>
</feature>
<feature type="compositionally biased region" description="Basic residues" evidence="1">
    <location>
        <begin position="932"/>
        <end position="941"/>
    </location>
</feature>
<comment type="caution">
    <text evidence="2">The sequence shown here is derived from an EMBL/GenBank/DDBJ whole genome shotgun (WGS) entry which is preliminary data.</text>
</comment>
<feature type="compositionally biased region" description="Basic residues" evidence="1">
    <location>
        <begin position="871"/>
        <end position="881"/>
    </location>
</feature>
<dbReference type="AlphaFoldDB" id="A0AAN9Y7R9"/>
<keyword evidence="3" id="KW-1185">Reference proteome</keyword>
<feature type="compositionally biased region" description="Basic residues" evidence="1">
    <location>
        <begin position="847"/>
        <end position="856"/>
    </location>
</feature>
<evidence type="ECO:0000313" key="3">
    <source>
        <dbReference type="Proteomes" id="UP001367676"/>
    </source>
</evidence>
<feature type="region of interest" description="Disordered" evidence="1">
    <location>
        <begin position="486"/>
        <end position="673"/>
    </location>
</feature>
<proteinExistence type="predicted"/>
<feature type="compositionally biased region" description="Polar residues" evidence="1">
    <location>
        <begin position="652"/>
        <end position="666"/>
    </location>
</feature>
<feature type="region of interest" description="Disordered" evidence="1">
    <location>
        <begin position="699"/>
        <end position="983"/>
    </location>
</feature>
<sequence length="983" mass="114940">MDFINEILESQSPFRWTPTIQDENLHEFDFEQEDDGYFSFMNFSARILRIYDEYVSKSKTLGIELLNDAEKKLLELENSSDELYMKSKDALFHVFYACKALIAAHERKNDDEVRKCMKQVKKFDGMSSSNKAAIFAIKAYAYSLYSNDGLDDALTQIRMALSYDETTAYWSFLKGVLLQKQRSINDVPTLQEKEAFELAYKTDKSNPLYMVHFADTLRETCAYSSKRQKSYLWFVAKSAQVNVQSEMEKKNEIAFDLYRKCYELRPNCPVIAYKSANGLMRLPGKYQEVKLIKKIISESEKKFPNSGFGNLVCAFYHQRINKKIDLAQRCLEKCVELNIFIGCMNLIRLTFTENKEDTNIIQKLEKMLAVFRETAKQELIISQIVSYYVFVTEDIEKACEYMLKYYRTKGSGRHLEVHQSCFKMTDGPISLVNVITDEVKRLLKNPKLPKEKRKFYADFVSQMNFHNVAVLKGPPKNLLQEIKKSAVPKGKHPPKANLMEESQQNSSPQPNRFRQSNERAKYAPKNGDAERRREDAPRDRRGFQRNAGADNASRKDGNDERRDDRRFRGRNSSAENASRNNADARRFDDRHQGYGRADYRPASSDERPDRRYGGRASNIENVSRNDAAAKRQYDRSRVDPRPASSKDKPQPLTLSASSSSRNTYAQSADDDNYKMLMDICREGSRSDRDVLSEKFKELSLKGANETRSKVGHTVPSSNDATHSRSEVRRTVPEEFDREQASNFADESRDVPVPKERSRRSEDRSLEDRRRDRSKSKDSDHYRRHKHRKHKKKHRHSSESDDERRHRRSASSSRRHRRRSVDRHDRKSHRKHRSSESPADVDRSVERHAKKSHRRHRSSESASNVDRSVERHAKKSHRKHRSQLSDSGSAVVDSREHEKKSRKHEKKSRREHPSESASESVRSTDRKREKEKRSHHRSKKKHSSTERHHERERSHRDHEKSEKSSRRKKESKKRYSDSEGDDSR</sequence>
<feature type="compositionally biased region" description="Basic residues" evidence="1">
    <location>
        <begin position="899"/>
        <end position="909"/>
    </location>
</feature>
<reference evidence="2 3" key="1">
    <citation type="submission" date="2024-03" db="EMBL/GenBank/DDBJ databases">
        <title>Adaptation during the transition from Ophiocordyceps entomopathogen to insect associate is accompanied by gene loss and intensified selection.</title>
        <authorList>
            <person name="Ward C.M."/>
            <person name="Onetto C.A."/>
            <person name="Borneman A.R."/>
        </authorList>
    </citation>
    <scope>NUCLEOTIDE SEQUENCE [LARGE SCALE GENOMIC DNA]</scope>
    <source>
        <strain evidence="2">AWRI1</strain>
        <tissue evidence="2">Single Adult Female</tissue>
    </source>
</reference>
<feature type="compositionally biased region" description="Basic and acidic residues" evidence="1">
    <location>
        <begin position="972"/>
        <end position="983"/>
    </location>
</feature>
<dbReference type="Proteomes" id="UP001367676">
    <property type="component" value="Unassembled WGS sequence"/>
</dbReference>
<dbReference type="EMBL" id="JBBCAQ010000006">
    <property type="protein sequence ID" value="KAK7603183.1"/>
    <property type="molecule type" value="Genomic_DNA"/>
</dbReference>
<dbReference type="Gene3D" id="1.25.40.10">
    <property type="entry name" value="Tetratricopeptide repeat domain"/>
    <property type="match status" value="1"/>
</dbReference>
<evidence type="ECO:0000313" key="2">
    <source>
        <dbReference type="EMBL" id="KAK7603183.1"/>
    </source>
</evidence>
<feature type="compositionally biased region" description="Basic and acidic residues" evidence="1">
    <location>
        <begin position="921"/>
        <end position="931"/>
    </location>
</feature>
<feature type="compositionally biased region" description="Basic and acidic residues" evidence="1">
    <location>
        <begin position="552"/>
        <end position="566"/>
    </location>
</feature>
<feature type="compositionally biased region" description="Low complexity" evidence="1">
    <location>
        <begin position="570"/>
        <end position="581"/>
    </location>
</feature>
<gene>
    <name evidence="2" type="ORF">V9T40_003182</name>
</gene>
<organism evidence="2 3">
    <name type="scientific">Parthenolecanium corni</name>
    <dbReference type="NCBI Taxonomy" id="536013"/>
    <lineage>
        <taxon>Eukaryota</taxon>
        <taxon>Metazoa</taxon>
        <taxon>Ecdysozoa</taxon>
        <taxon>Arthropoda</taxon>
        <taxon>Hexapoda</taxon>
        <taxon>Insecta</taxon>
        <taxon>Pterygota</taxon>
        <taxon>Neoptera</taxon>
        <taxon>Paraneoptera</taxon>
        <taxon>Hemiptera</taxon>
        <taxon>Sternorrhyncha</taxon>
        <taxon>Coccoidea</taxon>
        <taxon>Coccidae</taxon>
        <taxon>Parthenolecanium</taxon>
    </lineage>
</organism>
<feature type="compositionally biased region" description="Basic and acidic residues" evidence="1">
    <location>
        <begin position="699"/>
        <end position="708"/>
    </location>
</feature>
<feature type="compositionally biased region" description="Basic and acidic residues" evidence="1">
    <location>
        <begin position="515"/>
        <end position="542"/>
    </location>
</feature>
<name>A0AAN9Y7R9_9HEMI</name>
<feature type="compositionally biased region" description="Basic and acidic residues" evidence="1">
    <location>
        <begin position="942"/>
        <end position="963"/>
    </location>
</feature>
<feature type="compositionally biased region" description="Basic residues" evidence="1">
    <location>
        <begin position="804"/>
        <end position="832"/>
    </location>
</feature>
<evidence type="ECO:0000256" key="1">
    <source>
        <dbReference type="SAM" id="MobiDB-lite"/>
    </source>
</evidence>
<dbReference type="InterPro" id="IPR011990">
    <property type="entry name" value="TPR-like_helical_dom_sf"/>
</dbReference>